<dbReference type="Proteomes" id="UP000541109">
    <property type="component" value="Unassembled WGS sequence"/>
</dbReference>
<dbReference type="Gene3D" id="3.90.180.10">
    <property type="entry name" value="Medium-chain alcohol dehydrogenases, catalytic domain"/>
    <property type="match status" value="1"/>
</dbReference>
<evidence type="ECO:0000256" key="5">
    <source>
        <dbReference type="ARBA" id="ARBA00023002"/>
    </source>
</evidence>
<reference evidence="9 10" key="1">
    <citation type="submission" date="2020-07" db="EMBL/GenBank/DDBJ databases">
        <title>Stappia sp., F7233, whole genome shotgun sequencing project.</title>
        <authorList>
            <person name="Jiang S."/>
            <person name="Liu Z.W."/>
            <person name="Du Z.J."/>
        </authorList>
    </citation>
    <scope>NUCLEOTIDE SEQUENCE [LARGE SCALE GENOMIC DNA]</scope>
    <source>
        <strain evidence="9 10">F7233</strain>
    </source>
</reference>
<sequence length="348" mass="37113">MKTRVCRLYGQNDIRIETDTVAEPGKGQVLVRVGAGGICGSDLHYFHDGGFGPIRVREPIILGHEVAGTIEVLGEGVSDLAVGDRVALNPSRPCGQCAYCREGLFNHCLSMRFYGSAMRFPHEQGGFRDLIVADAFQCEKVGPGTSIAEAACAEPLAVCLHAANQAGELAGKRVLVTGAGPIGSLCVAVARHRGAEQVVVTDLHDATLDVAWAMGATETVNVMMHAEKLEPYAADKGKFDVTFECSAAAPAMRTALATTRPRGTIVQVGVTGDMAIPLNMLVGKELVLRGTHRFHEEYAEAVRLIDSGAIDVKPIITGTYPLERALDAFRKAGDRTQAVKVQISFAEE</sequence>
<dbReference type="GO" id="GO:0016616">
    <property type="term" value="F:oxidoreductase activity, acting on the CH-OH group of donors, NAD or NADP as acceptor"/>
    <property type="evidence" value="ECO:0007669"/>
    <property type="project" value="UniProtKB-ARBA"/>
</dbReference>
<evidence type="ECO:0000259" key="8">
    <source>
        <dbReference type="SMART" id="SM00829"/>
    </source>
</evidence>
<dbReference type="InterPro" id="IPR002328">
    <property type="entry name" value="ADH_Zn_CS"/>
</dbReference>
<dbReference type="PROSITE" id="PS00059">
    <property type="entry name" value="ADH_ZINC"/>
    <property type="match status" value="1"/>
</dbReference>
<keyword evidence="10" id="KW-1185">Reference proteome</keyword>
<dbReference type="Pfam" id="PF08240">
    <property type="entry name" value="ADH_N"/>
    <property type="match status" value="1"/>
</dbReference>
<evidence type="ECO:0000256" key="4">
    <source>
        <dbReference type="ARBA" id="ARBA00022833"/>
    </source>
</evidence>
<dbReference type="InterPro" id="IPR013154">
    <property type="entry name" value="ADH-like_N"/>
</dbReference>
<keyword evidence="6" id="KW-0520">NAD</keyword>
<dbReference type="InterPro" id="IPR036291">
    <property type="entry name" value="NAD(P)-bd_dom_sf"/>
</dbReference>
<dbReference type="SUPFAM" id="SSF50129">
    <property type="entry name" value="GroES-like"/>
    <property type="match status" value="1"/>
</dbReference>
<proteinExistence type="inferred from homology"/>
<organism evidence="9 10">
    <name type="scientific">Stappia albiluteola</name>
    <dbReference type="NCBI Taxonomy" id="2758565"/>
    <lineage>
        <taxon>Bacteria</taxon>
        <taxon>Pseudomonadati</taxon>
        <taxon>Pseudomonadota</taxon>
        <taxon>Alphaproteobacteria</taxon>
        <taxon>Hyphomicrobiales</taxon>
        <taxon>Stappiaceae</taxon>
        <taxon>Stappia</taxon>
    </lineage>
</organism>
<dbReference type="InterPro" id="IPR013149">
    <property type="entry name" value="ADH-like_C"/>
</dbReference>
<keyword evidence="5" id="KW-0560">Oxidoreductase</keyword>
<dbReference type="PANTHER" id="PTHR43161">
    <property type="entry name" value="SORBITOL DEHYDROGENASE"/>
    <property type="match status" value="1"/>
</dbReference>
<evidence type="ECO:0000256" key="1">
    <source>
        <dbReference type="ARBA" id="ARBA00001947"/>
    </source>
</evidence>
<dbReference type="GO" id="GO:0008270">
    <property type="term" value="F:zinc ion binding"/>
    <property type="evidence" value="ECO:0007669"/>
    <property type="project" value="InterPro"/>
</dbReference>
<evidence type="ECO:0000256" key="7">
    <source>
        <dbReference type="RuleBase" id="RU361277"/>
    </source>
</evidence>
<keyword evidence="3 7" id="KW-0479">Metal-binding</keyword>
<dbReference type="AlphaFoldDB" id="A0A839AK22"/>
<accession>A0A839AK22</accession>
<evidence type="ECO:0000313" key="10">
    <source>
        <dbReference type="Proteomes" id="UP000541109"/>
    </source>
</evidence>
<evidence type="ECO:0000256" key="2">
    <source>
        <dbReference type="ARBA" id="ARBA00008072"/>
    </source>
</evidence>
<dbReference type="RefSeq" id="WP_182168238.1">
    <property type="nucleotide sequence ID" value="NZ_JACFXV010000067.1"/>
</dbReference>
<keyword evidence="4 7" id="KW-0862">Zinc</keyword>
<evidence type="ECO:0000256" key="3">
    <source>
        <dbReference type="ARBA" id="ARBA00022723"/>
    </source>
</evidence>
<dbReference type="SMART" id="SM00829">
    <property type="entry name" value="PKS_ER"/>
    <property type="match status" value="1"/>
</dbReference>
<dbReference type="EMBL" id="JACFXV010000067">
    <property type="protein sequence ID" value="MBA5779416.1"/>
    <property type="molecule type" value="Genomic_DNA"/>
</dbReference>
<dbReference type="Pfam" id="PF00107">
    <property type="entry name" value="ADH_zinc_N"/>
    <property type="match status" value="1"/>
</dbReference>
<dbReference type="FunFam" id="3.40.50.720:FF:000068">
    <property type="entry name" value="Sorbitol dehydrogenase"/>
    <property type="match status" value="1"/>
</dbReference>
<comment type="similarity">
    <text evidence="2 7">Belongs to the zinc-containing alcohol dehydrogenase family.</text>
</comment>
<comment type="cofactor">
    <cofactor evidence="1 7">
        <name>Zn(2+)</name>
        <dbReference type="ChEBI" id="CHEBI:29105"/>
    </cofactor>
</comment>
<evidence type="ECO:0000313" key="9">
    <source>
        <dbReference type="EMBL" id="MBA5779416.1"/>
    </source>
</evidence>
<gene>
    <name evidence="9" type="ORF">H2509_19980</name>
</gene>
<dbReference type="PANTHER" id="PTHR43161:SF9">
    <property type="entry name" value="SORBITOL DEHYDROGENASE"/>
    <property type="match status" value="1"/>
</dbReference>
<dbReference type="SUPFAM" id="SSF51735">
    <property type="entry name" value="NAD(P)-binding Rossmann-fold domains"/>
    <property type="match status" value="1"/>
</dbReference>
<dbReference type="InterPro" id="IPR011032">
    <property type="entry name" value="GroES-like_sf"/>
</dbReference>
<dbReference type="InterPro" id="IPR020843">
    <property type="entry name" value="ER"/>
</dbReference>
<comment type="caution">
    <text evidence="9">The sequence shown here is derived from an EMBL/GenBank/DDBJ whole genome shotgun (WGS) entry which is preliminary data.</text>
</comment>
<name>A0A839AK22_9HYPH</name>
<dbReference type="Gene3D" id="3.40.50.720">
    <property type="entry name" value="NAD(P)-binding Rossmann-like Domain"/>
    <property type="match status" value="1"/>
</dbReference>
<dbReference type="CDD" id="cd08232">
    <property type="entry name" value="idonate-5-DH"/>
    <property type="match status" value="1"/>
</dbReference>
<evidence type="ECO:0000256" key="6">
    <source>
        <dbReference type="ARBA" id="ARBA00023027"/>
    </source>
</evidence>
<feature type="domain" description="Enoyl reductase (ER)" evidence="8">
    <location>
        <begin position="10"/>
        <end position="343"/>
    </location>
</feature>
<protein>
    <submittedName>
        <fullName evidence="9">L-idonate 5-dehydrogenase</fullName>
    </submittedName>
</protein>